<accession>A0A9N9ML37</accession>
<dbReference type="OrthoDB" id="6614843at2759"/>
<protein>
    <recommendedName>
        <fullName evidence="3">DUF4371 domain-containing protein</fullName>
    </recommendedName>
</protein>
<evidence type="ECO:0000313" key="1">
    <source>
        <dbReference type="EMBL" id="CAG9764472.1"/>
    </source>
</evidence>
<dbReference type="PANTHER" id="PTHR45749">
    <property type="match status" value="1"/>
</dbReference>
<organism evidence="1 2">
    <name type="scientific">Ceutorhynchus assimilis</name>
    <name type="common">cabbage seed weevil</name>
    <dbReference type="NCBI Taxonomy" id="467358"/>
    <lineage>
        <taxon>Eukaryota</taxon>
        <taxon>Metazoa</taxon>
        <taxon>Ecdysozoa</taxon>
        <taxon>Arthropoda</taxon>
        <taxon>Hexapoda</taxon>
        <taxon>Insecta</taxon>
        <taxon>Pterygota</taxon>
        <taxon>Neoptera</taxon>
        <taxon>Endopterygota</taxon>
        <taxon>Coleoptera</taxon>
        <taxon>Polyphaga</taxon>
        <taxon>Cucujiformia</taxon>
        <taxon>Curculionidae</taxon>
        <taxon>Ceutorhynchinae</taxon>
        <taxon>Ceutorhynchus</taxon>
    </lineage>
</organism>
<evidence type="ECO:0000313" key="2">
    <source>
        <dbReference type="Proteomes" id="UP001152799"/>
    </source>
</evidence>
<evidence type="ECO:0008006" key="3">
    <source>
        <dbReference type="Google" id="ProtNLM"/>
    </source>
</evidence>
<keyword evidence="2" id="KW-1185">Reference proteome</keyword>
<reference evidence="1" key="1">
    <citation type="submission" date="2022-01" db="EMBL/GenBank/DDBJ databases">
        <authorList>
            <person name="King R."/>
        </authorList>
    </citation>
    <scope>NUCLEOTIDE SEQUENCE</scope>
</reference>
<gene>
    <name evidence="1" type="ORF">CEUTPL_LOCUS5112</name>
</gene>
<proteinExistence type="predicted"/>
<dbReference type="EMBL" id="OU892278">
    <property type="protein sequence ID" value="CAG9764472.1"/>
    <property type="molecule type" value="Genomic_DNA"/>
</dbReference>
<sequence length="217" mass="24310">MIQKDIVRKVEAAKFFNVLADETTDISSIQQLSICVGYINYTEFKIFENFFCLVFLTAATGEALANELILKLDSLGLKEADIRGQGYDGTTAISGKVSGIQARISNLNPKAVYAHVAHCLNLVITDSCNMKDIWNCMGTLEKVCVFFNYPKRQLVLEKMIGELCPDSKKQNLKEMCPTRWVQRHDSVIIFIELFDCVCAAITEVSSWEDKDASTDAN</sequence>
<dbReference type="AlphaFoldDB" id="A0A9N9ML37"/>
<dbReference type="PANTHER" id="PTHR45749:SF21">
    <property type="entry name" value="DUF4371 DOMAIN-CONTAINING PROTEIN"/>
    <property type="match status" value="1"/>
</dbReference>
<name>A0A9N9ML37_9CUCU</name>
<dbReference type="Proteomes" id="UP001152799">
    <property type="component" value="Chromosome 2"/>
</dbReference>